<reference evidence="6" key="2">
    <citation type="submission" date="2014-07" db="EMBL/GenBank/DDBJ databases">
        <authorList>
            <person name="Hull J."/>
        </authorList>
    </citation>
    <scope>NUCLEOTIDE SEQUENCE</scope>
</reference>
<protein>
    <submittedName>
        <fullName evidence="6">ATP-dependent RNA helicase MAK5</fullName>
    </submittedName>
</protein>
<gene>
    <name evidence="6" type="primary">MAK5_2</name>
    <name evidence="6" type="ORF">CM83_16366</name>
</gene>
<dbReference type="PROSITE" id="PS51194">
    <property type="entry name" value="HELICASE_CTER"/>
    <property type="match status" value="1"/>
</dbReference>
<evidence type="ECO:0000256" key="2">
    <source>
        <dbReference type="ARBA" id="ARBA00022801"/>
    </source>
</evidence>
<dbReference type="InterPro" id="IPR001650">
    <property type="entry name" value="Helicase_C-like"/>
</dbReference>
<evidence type="ECO:0000256" key="4">
    <source>
        <dbReference type="ARBA" id="ARBA00022840"/>
    </source>
</evidence>
<evidence type="ECO:0000256" key="1">
    <source>
        <dbReference type="ARBA" id="ARBA00022741"/>
    </source>
</evidence>
<evidence type="ECO:0000256" key="3">
    <source>
        <dbReference type="ARBA" id="ARBA00022806"/>
    </source>
</evidence>
<dbReference type="AlphaFoldDB" id="A0A0A9YKX1"/>
<dbReference type="SUPFAM" id="SSF52540">
    <property type="entry name" value="P-loop containing nucleoside triphosphate hydrolases"/>
    <property type="match status" value="1"/>
</dbReference>
<dbReference type="GO" id="GO:0005524">
    <property type="term" value="F:ATP binding"/>
    <property type="evidence" value="ECO:0007669"/>
    <property type="project" value="UniProtKB-KW"/>
</dbReference>
<reference evidence="6" key="1">
    <citation type="journal article" date="2014" name="PLoS ONE">
        <title>Transcriptome-Based Identification of ABC Transporters in the Western Tarnished Plant Bug Lygus hesperus.</title>
        <authorList>
            <person name="Hull J.J."/>
            <person name="Chaney K."/>
            <person name="Geib S.M."/>
            <person name="Fabrick J.A."/>
            <person name="Brent C.S."/>
            <person name="Walsh D."/>
            <person name="Lavine L.C."/>
        </authorList>
    </citation>
    <scope>NUCLEOTIDE SEQUENCE</scope>
</reference>
<dbReference type="GO" id="GO:0005829">
    <property type="term" value="C:cytosol"/>
    <property type="evidence" value="ECO:0007669"/>
    <property type="project" value="TreeGrafter"/>
</dbReference>
<dbReference type="PANTHER" id="PTHR47959">
    <property type="entry name" value="ATP-DEPENDENT RNA HELICASE RHLE-RELATED"/>
    <property type="match status" value="1"/>
</dbReference>
<name>A0A0A9YKX1_LYGHE</name>
<evidence type="ECO:0000313" key="6">
    <source>
        <dbReference type="EMBL" id="JAG32276.1"/>
    </source>
</evidence>
<evidence type="ECO:0000259" key="5">
    <source>
        <dbReference type="PROSITE" id="PS51194"/>
    </source>
</evidence>
<dbReference type="Gene3D" id="3.40.50.300">
    <property type="entry name" value="P-loop containing nucleotide triphosphate hydrolases"/>
    <property type="match status" value="1"/>
</dbReference>
<dbReference type="SMART" id="SM00490">
    <property type="entry name" value="HELICc"/>
    <property type="match status" value="1"/>
</dbReference>
<proteinExistence type="predicted"/>
<sequence length="140" mass="15795">MQQRQRLKFIDKFKTGSIRVLIATDVASRGLDVDGLKYVVHYQVPRSTDAYIHRCGRTARCGGSGLSLLLVHATEHVSFRKLIESLSRPISSMETFALQPSVVHQLHTHLRIARQMDKLQKEVDKSRAANRWVTQTSAAA</sequence>
<keyword evidence="3 6" id="KW-0347">Helicase</keyword>
<dbReference type="PANTHER" id="PTHR47959:SF1">
    <property type="entry name" value="ATP-DEPENDENT RNA HELICASE DBPA"/>
    <property type="match status" value="1"/>
</dbReference>
<dbReference type="EMBL" id="GBHO01011328">
    <property type="protein sequence ID" value="JAG32276.1"/>
    <property type="molecule type" value="Transcribed_RNA"/>
</dbReference>
<dbReference type="InterPro" id="IPR027417">
    <property type="entry name" value="P-loop_NTPase"/>
</dbReference>
<feature type="domain" description="Helicase C-terminal" evidence="5">
    <location>
        <begin position="1"/>
        <end position="104"/>
    </location>
</feature>
<dbReference type="GO" id="GO:0016787">
    <property type="term" value="F:hydrolase activity"/>
    <property type="evidence" value="ECO:0007669"/>
    <property type="project" value="UniProtKB-KW"/>
</dbReference>
<organism evidence="6">
    <name type="scientific">Lygus hesperus</name>
    <name type="common">Western plant bug</name>
    <dbReference type="NCBI Taxonomy" id="30085"/>
    <lineage>
        <taxon>Eukaryota</taxon>
        <taxon>Metazoa</taxon>
        <taxon>Ecdysozoa</taxon>
        <taxon>Arthropoda</taxon>
        <taxon>Hexapoda</taxon>
        <taxon>Insecta</taxon>
        <taxon>Pterygota</taxon>
        <taxon>Neoptera</taxon>
        <taxon>Paraneoptera</taxon>
        <taxon>Hemiptera</taxon>
        <taxon>Heteroptera</taxon>
        <taxon>Panheteroptera</taxon>
        <taxon>Cimicomorpha</taxon>
        <taxon>Miridae</taxon>
        <taxon>Mirini</taxon>
        <taxon>Lygus</taxon>
    </lineage>
</organism>
<accession>A0A0A9YKX1</accession>
<keyword evidence="1" id="KW-0547">Nucleotide-binding</keyword>
<keyword evidence="2" id="KW-0378">Hydrolase</keyword>
<keyword evidence="4" id="KW-0067">ATP-binding</keyword>
<dbReference type="Pfam" id="PF00271">
    <property type="entry name" value="Helicase_C"/>
    <property type="match status" value="1"/>
</dbReference>
<dbReference type="GO" id="GO:0003724">
    <property type="term" value="F:RNA helicase activity"/>
    <property type="evidence" value="ECO:0007669"/>
    <property type="project" value="TreeGrafter"/>
</dbReference>
<dbReference type="CDD" id="cd18787">
    <property type="entry name" value="SF2_C_DEAD"/>
    <property type="match status" value="1"/>
</dbReference>
<dbReference type="InterPro" id="IPR050079">
    <property type="entry name" value="DEAD_box_RNA_helicase"/>
</dbReference>